<evidence type="ECO:0000313" key="1">
    <source>
        <dbReference type="EMBL" id="SKB50701.1"/>
    </source>
</evidence>
<protein>
    <submittedName>
        <fullName evidence="1">Uncharacterized protein</fullName>
    </submittedName>
</protein>
<organism evidence="1 2">
    <name type="scientific">Daejeonella lutea</name>
    <dbReference type="NCBI Taxonomy" id="572036"/>
    <lineage>
        <taxon>Bacteria</taxon>
        <taxon>Pseudomonadati</taxon>
        <taxon>Bacteroidota</taxon>
        <taxon>Sphingobacteriia</taxon>
        <taxon>Sphingobacteriales</taxon>
        <taxon>Sphingobacteriaceae</taxon>
        <taxon>Daejeonella</taxon>
    </lineage>
</organism>
<evidence type="ECO:0000313" key="2">
    <source>
        <dbReference type="Proteomes" id="UP000189981"/>
    </source>
</evidence>
<gene>
    <name evidence="1" type="ORF">SAMN05661099_1681</name>
</gene>
<sequence length="45" mass="5108">MKPTKTTAEKLLISFDKQLFKLLKSDLNILKSLNTATRPSRKFAA</sequence>
<dbReference type="RefSeq" id="WP_170878408.1">
    <property type="nucleotide sequence ID" value="NZ_FUYR01000001.1"/>
</dbReference>
<keyword evidence="2" id="KW-1185">Reference proteome</keyword>
<dbReference type="EMBL" id="FUYR01000001">
    <property type="protein sequence ID" value="SKB50701.1"/>
    <property type="molecule type" value="Genomic_DNA"/>
</dbReference>
<dbReference type="STRING" id="572036.SAMN05661099_1681"/>
<accession>A0A1T5BU80</accession>
<name>A0A1T5BU80_9SPHI</name>
<dbReference type="Proteomes" id="UP000189981">
    <property type="component" value="Unassembled WGS sequence"/>
</dbReference>
<reference evidence="2" key="1">
    <citation type="submission" date="2017-02" db="EMBL/GenBank/DDBJ databases">
        <authorList>
            <person name="Varghese N."/>
            <person name="Submissions S."/>
        </authorList>
    </citation>
    <scope>NUCLEOTIDE SEQUENCE [LARGE SCALE GENOMIC DNA]</scope>
    <source>
        <strain evidence="2">DSM 22385</strain>
    </source>
</reference>
<dbReference type="AlphaFoldDB" id="A0A1T5BU80"/>
<proteinExistence type="predicted"/>